<dbReference type="OrthoDB" id="361494at2759"/>
<evidence type="ECO:0000313" key="7">
    <source>
        <dbReference type="Proteomes" id="UP000321570"/>
    </source>
</evidence>
<dbReference type="InterPro" id="IPR011047">
    <property type="entry name" value="Quinoprotein_ADH-like_sf"/>
</dbReference>
<dbReference type="SMART" id="SM00320">
    <property type="entry name" value="WD40"/>
    <property type="match status" value="4"/>
</dbReference>
<dbReference type="PANTHER" id="PTHR47822">
    <property type="entry name" value="CARBOHYDRATE BINDING DOMAIN CONTAINING PROTEIN"/>
    <property type="match status" value="1"/>
</dbReference>
<evidence type="ECO:0000313" key="4">
    <source>
        <dbReference type="EMBL" id="VDL60203.1"/>
    </source>
</evidence>
<gene>
    <name evidence="4" type="ORF">HDID_LOCUS7885</name>
    <name evidence="5" type="ORF">WMSIL1_LOCUS2426</name>
</gene>
<proteinExistence type="predicted"/>
<evidence type="ECO:0000313" key="6">
    <source>
        <dbReference type="Proteomes" id="UP000274504"/>
    </source>
</evidence>
<dbReference type="InterPro" id="IPR001680">
    <property type="entry name" value="WD40_rpt"/>
</dbReference>
<evidence type="ECO:0000313" key="5">
    <source>
        <dbReference type="EMBL" id="VUZ41791.1"/>
    </source>
</evidence>
<dbReference type="InterPro" id="IPR019775">
    <property type="entry name" value="WD40_repeat_CS"/>
</dbReference>
<evidence type="ECO:0000313" key="8">
    <source>
        <dbReference type="WBParaSite" id="HDID_0000788701-mRNA-1"/>
    </source>
</evidence>
<evidence type="ECO:0000256" key="3">
    <source>
        <dbReference type="PROSITE-ProRule" id="PRU00221"/>
    </source>
</evidence>
<dbReference type="PROSITE" id="PS50294">
    <property type="entry name" value="WD_REPEATS_REGION"/>
    <property type="match status" value="1"/>
</dbReference>
<dbReference type="EMBL" id="UYSG01010993">
    <property type="protein sequence ID" value="VDL60203.1"/>
    <property type="molecule type" value="Genomic_DNA"/>
</dbReference>
<dbReference type="Proteomes" id="UP000274504">
    <property type="component" value="Unassembled WGS sequence"/>
</dbReference>
<feature type="repeat" description="WD" evidence="3">
    <location>
        <begin position="267"/>
        <end position="309"/>
    </location>
</feature>
<organism evidence="8">
    <name type="scientific">Hymenolepis diminuta</name>
    <name type="common">Rat tapeworm</name>
    <dbReference type="NCBI Taxonomy" id="6216"/>
    <lineage>
        <taxon>Eukaryota</taxon>
        <taxon>Metazoa</taxon>
        <taxon>Spiralia</taxon>
        <taxon>Lophotrochozoa</taxon>
        <taxon>Platyhelminthes</taxon>
        <taxon>Cestoda</taxon>
        <taxon>Eucestoda</taxon>
        <taxon>Cyclophyllidea</taxon>
        <taxon>Hymenolepididae</taxon>
        <taxon>Hymenolepis</taxon>
    </lineage>
</organism>
<keyword evidence="7" id="KW-1185">Reference proteome</keyword>
<dbReference type="PANTHER" id="PTHR47822:SF3">
    <property type="entry name" value="ANAPHASE-PROMOTING COMPLEX SUBUNIT 4-LIKE WD40 DOMAIN-CONTAINING PROTEIN"/>
    <property type="match status" value="1"/>
</dbReference>
<protein>
    <submittedName>
        <fullName evidence="8">WD_REPEATS_REGION domain-containing protein</fullName>
    </submittedName>
</protein>
<dbReference type="STRING" id="6216.A0A158QET4"/>
<dbReference type="EMBL" id="CABIJS010000066">
    <property type="protein sequence ID" value="VUZ41791.1"/>
    <property type="molecule type" value="Genomic_DNA"/>
</dbReference>
<accession>A0A158QET4</accession>
<reference evidence="8" key="1">
    <citation type="submission" date="2016-04" db="UniProtKB">
        <authorList>
            <consortium name="WormBaseParasite"/>
        </authorList>
    </citation>
    <scope>IDENTIFICATION</scope>
</reference>
<evidence type="ECO:0000256" key="2">
    <source>
        <dbReference type="ARBA" id="ARBA00022737"/>
    </source>
</evidence>
<dbReference type="SUPFAM" id="SSF50998">
    <property type="entry name" value="Quinoprotein alcohol dehydrogenase-like"/>
    <property type="match status" value="1"/>
</dbReference>
<dbReference type="Gene3D" id="2.130.10.10">
    <property type="entry name" value="YVTN repeat-like/Quinoprotein amine dehydrogenase"/>
    <property type="match status" value="2"/>
</dbReference>
<reference evidence="4 6" key="2">
    <citation type="submission" date="2018-11" db="EMBL/GenBank/DDBJ databases">
        <authorList>
            <consortium name="Pathogen Informatics"/>
        </authorList>
    </citation>
    <scope>NUCLEOTIDE SEQUENCE [LARGE SCALE GENOMIC DNA]</scope>
</reference>
<dbReference type="Pfam" id="PF00400">
    <property type="entry name" value="WD40"/>
    <property type="match status" value="2"/>
</dbReference>
<dbReference type="PROSITE" id="PS00678">
    <property type="entry name" value="WD_REPEATS_1"/>
    <property type="match status" value="1"/>
</dbReference>
<dbReference type="AlphaFoldDB" id="A0A158QET4"/>
<dbReference type="InterPro" id="IPR015943">
    <property type="entry name" value="WD40/YVTN_repeat-like_dom_sf"/>
</dbReference>
<name>A0A158QET4_HYMDI</name>
<keyword evidence="2" id="KW-0677">Repeat</keyword>
<keyword evidence="1 3" id="KW-0853">WD repeat</keyword>
<dbReference type="Proteomes" id="UP000321570">
    <property type="component" value="Unassembled WGS sequence"/>
</dbReference>
<dbReference type="PROSITE" id="PS50082">
    <property type="entry name" value="WD_REPEATS_2"/>
    <property type="match status" value="1"/>
</dbReference>
<sequence>MARSQIESNLLTSALIESDLTPIFRLTKIRFHRTLNPPNYQSNQVKESKNFECFGRSSSFEVPAQSKPYKGDFSDADDFGIHTLIFSADGKQLVVGSANTSVRVIGVPDGGQLREIRPSKWKLGMPITCLRYLPNNLNWVLGSTPEGEIFCVNPNQEGFETLIREENRLTYCLNISSDGAEMATAGNDTSIRIYDIHPGQLSGSETCSIKGKSNKVPSTKLRFGERSVKPVGCSASKVIRNRQNPSLNSRMPEILGYRPAGPADNHTEGHSMRITALKYHPTQPRILVSASWDHYVKIWDTRTRNKPIDEIYGPLVCSPDGLDVDGHYVLTASWRKSQALEIWDLRNLCTKKRDHRLENNGDVLNTLNKHAYMCPAETIPVGNSTEILCGEGESGEYLYAARLLPSHAVICGGSGFREVRVMSRETKMALIRIPVDSIVQTIDTVLEGRFVGIGCVDGSLTIAGLA</sequence>
<dbReference type="WBParaSite" id="HDID_0000788701-mRNA-1">
    <property type="protein sequence ID" value="HDID_0000788701-mRNA-1"/>
    <property type="gene ID" value="HDID_0000788701"/>
</dbReference>
<reference evidence="5 7" key="3">
    <citation type="submission" date="2019-07" db="EMBL/GenBank/DDBJ databases">
        <authorList>
            <person name="Jastrzebski P J."/>
            <person name="Paukszto L."/>
            <person name="Jastrzebski P J."/>
        </authorList>
    </citation>
    <scope>NUCLEOTIDE SEQUENCE [LARGE SCALE GENOMIC DNA]</scope>
    <source>
        <strain evidence="5 7">WMS-il1</strain>
    </source>
</reference>
<evidence type="ECO:0000256" key="1">
    <source>
        <dbReference type="ARBA" id="ARBA00022574"/>
    </source>
</evidence>